<keyword evidence="1" id="KW-0812">Transmembrane</keyword>
<sequence length="34" mass="4100">MEKHQILAFCRVFCLFLPCFLYYPELVPLILILI</sequence>
<organism evidence="2">
    <name type="scientific">Myoviridae sp. ctoNH1</name>
    <dbReference type="NCBI Taxonomy" id="2826695"/>
    <lineage>
        <taxon>Viruses</taxon>
        <taxon>Duplodnaviria</taxon>
        <taxon>Heunggongvirae</taxon>
        <taxon>Uroviricota</taxon>
        <taxon>Caudoviricetes</taxon>
    </lineage>
</organism>
<name>A0A8S5QST2_9CAUD</name>
<dbReference type="EMBL" id="BK015718">
    <property type="protein sequence ID" value="DAE21851.1"/>
    <property type="molecule type" value="Genomic_DNA"/>
</dbReference>
<evidence type="ECO:0000313" key="2">
    <source>
        <dbReference type="EMBL" id="DAE21851.1"/>
    </source>
</evidence>
<feature type="transmembrane region" description="Helical" evidence="1">
    <location>
        <begin position="12"/>
        <end position="33"/>
    </location>
</feature>
<protein>
    <submittedName>
        <fullName evidence="2">Uncharacterized protein</fullName>
    </submittedName>
</protein>
<keyword evidence="1" id="KW-1133">Transmembrane helix</keyword>
<reference evidence="2" key="1">
    <citation type="journal article" date="2021" name="Proc. Natl. Acad. Sci. U.S.A.">
        <title>A Catalog of Tens of Thousands of Viruses from Human Metagenomes Reveals Hidden Associations with Chronic Diseases.</title>
        <authorList>
            <person name="Tisza M.J."/>
            <person name="Buck C.B."/>
        </authorList>
    </citation>
    <scope>NUCLEOTIDE SEQUENCE</scope>
    <source>
        <strain evidence="2">CtoNH1</strain>
    </source>
</reference>
<keyword evidence="1" id="KW-0472">Membrane</keyword>
<proteinExistence type="predicted"/>
<accession>A0A8S5QST2</accession>
<evidence type="ECO:0000256" key="1">
    <source>
        <dbReference type="SAM" id="Phobius"/>
    </source>
</evidence>